<comment type="caution">
    <text evidence="1">The sequence shown here is derived from an EMBL/GenBank/DDBJ whole genome shotgun (WGS) entry which is preliminary data.</text>
</comment>
<reference evidence="1" key="1">
    <citation type="submission" date="2019-08" db="EMBL/GenBank/DDBJ databases">
        <authorList>
            <person name="Kucharzyk K."/>
            <person name="Murdoch R.W."/>
            <person name="Higgins S."/>
            <person name="Loffler F."/>
        </authorList>
    </citation>
    <scope>NUCLEOTIDE SEQUENCE</scope>
</reference>
<name>A0A644Y233_9ZZZZ</name>
<dbReference type="EMBL" id="VSSQ01003841">
    <property type="protein sequence ID" value="MPM22595.1"/>
    <property type="molecule type" value="Genomic_DNA"/>
</dbReference>
<accession>A0A644Y233</accession>
<gene>
    <name evidence="1" type="ORF">SDC9_69052</name>
</gene>
<dbReference type="AlphaFoldDB" id="A0A644Y233"/>
<sequence>MAQPDQSNIKKDQVSELWNAFQSMVEKAPAFGSVAMIVHMREGVPQRFETTRQESLFLQSFGGVK</sequence>
<proteinExistence type="predicted"/>
<protein>
    <submittedName>
        <fullName evidence="1">Uncharacterized protein</fullName>
    </submittedName>
</protein>
<organism evidence="1">
    <name type="scientific">bioreactor metagenome</name>
    <dbReference type="NCBI Taxonomy" id="1076179"/>
    <lineage>
        <taxon>unclassified sequences</taxon>
        <taxon>metagenomes</taxon>
        <taxon>ecological metagenomes</taxon>
    </lineage>
</organism>
<evidence type="ECO:0000313" key="1">
    <source>
        <dbReference type="EMBL" id="MPM22595.1"/>
    </source>
</evidence>